<evidence type="ECO:0000256" key="7">
    <source>
        <dbReference type="ARBA" id="ARBA00022583"/>
    </source>
</evidence>
<dbReference type="InterPro" id="IPR027267">
    <property type="entry name" value="AH/BAR_dom_sf"/>
</dbReference>
<dbReference type="FunFam" id="2.30.30.40:FF:000072">
    <property type="entry name" value="Unconventional Myosin IB"/>
    <property type="match status" value="1"/>
</dbReference>
<dbReference type="GO" id="GO:0005886">
    <property type="term" value="C:plasma membrane"/>
    <property type="evidence" value="ECO:0007669"/>
    <property type="project" value="UniProtKB-SubCell"/>
</dbReference>
<keyword evidence="10" id="KW-0472">Membrane</keyword>
<dbReference type="InterPro" id="IPR001060">
    <property type="entry name" value="FCH_dom"/>
</dbReference>
<dbReference type="Gene3D" id="6.10.140.470">
    <property type="match status" value="1"/>
</dbReference>
<evidence type="ECO:0000256" key="16">
    <source>
        <dbReference type="SAM" id="Coils"/>
    </source>
</evidence>
<evidence type="ECO:0000256" key="14">
    <source>
        <dbReference type="PROSITE-ProRule" id="PRU00192"/>
    </source>
</evidence>
<evidence type="ECO:0000256" key="10">
    <source>
        <dbReference type="ARBA" id="ARBA00023136"/>
    </source>
</evidence>
<keyword evidence="6" id="KW-0597">Phosphoprotein</keyword>
<dbReference type="InterPro" id="IPR036028">
    <property type="entry name" value="SH3-like_dom_sf"/>
</dbReference>
<evidence type="ECO:0000256" key="9">
    <source>
        <dbReference type="ARBA" id="ARBA00023054"/>
    </source>
</evidence>
<dbReference type="OMA" id="HRLARFQ"/>
<proteinExistence type="predicted"/>
<dbReference type="InterPro" id="IPR035656">
    <property type="entry name" value="Nostrin_SH3"/>
</dbReference>
<dbReference type="GO" id="GO:0043226">
    <property type="term" value="C:organelle"/>
    <property type="evidence" value="ECO:0007669"/>
    <property type="project" value="UniProtKB-ARBA"/>
</dbReference>
<reference evidence="21" key="2">
    <citation type="submission" date="2025-09" db="UniProtKB">
        <authorList>
            <consortium name="Ensembl"/>
        </authorList>
    </citation>
    <scope>IDENTIFICATION</scope>
</reference>
<feature type="domain" description="F-BAR" evidence="19">
    <location>
        <begin position="1"/>
        <end position="260"/>
    </location>
</feature>
<dbReference type="STRING" id="41447.ENSSDUP00000026988"/>
<dbReference type="SUPFAM" id="SSF50044">
    <property type="entry name" value="SH3-domain"/>
    <property type="match status" value="1"/>
</dbReference>
<dbReference type="PROSITE" id="PS50002">
    <property type="entry name" value="SH3"/>
    <property type="match status" value="1"/>
</dbReference>
<feature type="coiled-coil region" evidence="16">
    <location>
        <begin position="299"/>
        <end position="362"/>
    </location>
</feature>
<dbReference type="SMART" id="SM00326">
    <property type="entry name" value="SH3"/>
    <property type="match status" value="1"/>
</dbReference>
<evidence type="ECO:0000259" key="18">
    <source>
        <dbReference type="PROSITE" id="PS50002"/>
    </source>
</evidence>
<evidence type="ECO:0000256" key="13">
    <source>
        <dbReference type="ARBA" id="ARBA00040640"/>
    </source>
</evidence>
<evidence type="ECO:0000256" key="1">
    <source>
        <dbReference type="ARBA" id="ARBA00004236"/>
    </source>
</evidence>
<keyword evidence="3 14" id="KW-0728">SH3 domain</keyword>
<dbReference type="Gene3D" id="1.20.1270.60">
    <property type="entry name" value="Arfaptin homology (AH) domain/BAR domain"/>
    <property type="match status" value="1"/>
</dbReference>
<keyword evidence="5" id="KW-0963">Cytoplasm</keyword>
<comment type="subcellular location">
    <subcellularLocation>
        <location evidence="1">Cell membrane</location>
    </subcellularLocation>
    <subcellularLocation>
        <location evidence="2">Cytoplasm</location>
        <location evidence="2">Cytoskeleton</location>
    </subcellularLocation>
</comment>
<dbReference type="InterPro" id="IPR057870">
    <property type="entry name" value="HR1_TOCA"/>
</dbReference>
<keyword evidence="4" id="KW-1003">Cell membrane</keyword>
<evidence type="ECO:0000256" key="5">
    <source>
        <dbReference type="ARBA" id="ARBA00022490"/>
    </source>
</evidence>
<evidence type="ECO:0000256" key="6">
    <source>
        <dbReference type="ARBA" id="ARBA00022553"/>
    </source>
</evidence>
<dbReference type="Ensembl" id="ENSSDUT00000027466.1">
    <property type="protein sequence ID" value="ENSSDUP00000026988.1"/>
    <property type="gene ID" value="ENSSDUG00000019534.1"/>
</dbReference>
<evidence type="ECO:0000256" key="8">
    <source>
        <dbReference type="ARBA" id="ARBA00023043"/>
    </source>
</evidence>
<dbReference type="PANTHER" id="PTHR23065">
    <property type="entry name" value="PROLINE-SERINE-THREONINE PHOSPHATASE INTERACTING PROTEIN 1"/>
    <property type="match status" value="1"/>
</dbReference>
<dbReference type="PROSITE" id="PS51741">
    <property type="entry name" value="F_BAR"/>
    <property type="match status" value="1"/>
</dbReference>
<dbReference type="Gene3D" id="2.30.30.40">
    <property type="entry name" value="SH3 Domains"/>
    <property type="match status" value="1"/>
</dbReference>
<dbReference type="InterPro" id="IPR001452">
    <property type="entry name" value="SH3_domain"/>
</dbReference>
<dbReference type="CDD" id="cd07658">
    <property type="entry name" value="F-BAR_NOSTRIN"/>
    <property type="match status" value="1"/>
</dbReference>
<evidence type="ECO:0000256" key="4">
    <source>
        <dbReference type="ARBA" id="ARBA00022475"/>
    </source>
</evidence>
<dbReference type="CDD" id="cd11823">
    <property type="entry name" value="SH3_Nostrin"/>
    <property type="match status" value="1"/>
</dbReference>
<keyword evidence="8" id="KW-0040">ANK repeat</keyword>
<dbReference type="AlphaFoldDB" id="A0A3B4V856"/>
<feature type="domain" description="REM-1" evidence="20">
    <location>
        <begin position="291"/>
        <end position="372"/>
    </location>
</feature>
<evidence type="ECO:0000256" key="17">
    <source>
        <dbReference type="SAM" id="MobiDB-lite"/>
    </source>
</evidence>
<dbReference type="PRINTS" id="PR00452">
    <property type="entry name" value="SH3DOMAIN"/>
</dbReference>
<evidence type="ECO:0000256" key="11">
    <source>
        <dbReference type="ARBA" id="ARBA00023212"/>
    </source>
</evidence>
<keyword evidence="9 15" id="KW-0175">Coiled coil</keyword>
<dbReference type="InterPro" id="IPR011072">
    <property type="entry name" value="HR1_rho-bd"/>
</dbReference>
<dbReference type="Proteomes" id="UP000261420">
    <property type="component" value="Unplaced"/>
</dbReference>
<dbReference type="PROSITE" id="PS51860">
    <property type="entry name" value="REM_1"/>
    <property type="match status" value="1"/>
</dbReference>
<organism evidence="21 22">
    <name type="scientific">Seriola dumerili</name>
    <name type="common">Greater amberjack</name>
    <name type="synonym">Caranx dumerili</name>
    <dbReference type="NCBI Taxonomy" id="41447"/>
    <lineage>
        <taxon>Eukaryota</taxon>
        <taxon>Metazoa</taxon>
        <taxon>Chordata</taxon>
        <taxon>Craniata</taxon>
        <taxon>Vertebrata</taxon>
        <taxon>Euteleostomi</taxon>
        <taxon>Actinopterygii</taxon>
        <taxon>Neopterygii</taxon>
        <taxon>Teleostei</taxon>
        <taxon>Neoteleostei</taxon>
        <taxon>Acanthomorphata</taxon>
        <taxon>Carangaria</taxon>
        <taxon>Carangiformes</taxon>
        <taxon>Carangidae</taxon>
        <taxon>Seriola</taxon>
    </lineage>
</organism>
<evidence type="ECO:0000259" key="19">
    <source>
        <dbReference type="PROSITE" id="PS51741"/>
    </source>
</evidence>
<feature type="domain" description="SH3" evidence="18">
    <location>
        <begin position="481"/>
        <end position="540"/>
    </location>
</feature>
<dbReference type="Pfam" id="PF25610">
    <property type="entry name" value="HR1_TOCA"/>
    <property type="match status" value="1"/>
</dbReference>
<reference evidence="21" key="1">
    <citation type="submission" date="2025-08" db="UniProtKB">
        <authorList>
            <consortium name="Ensembl"/>
        </authorList>
    </citation>
    <scope>IDENTIFICATION</scope>
</reference>
<dbReference type="GO" id="GO:0007165">
    <property type="term" value="P:signal transduction"/>
    <property type="evidence" value="ECO:0007669"/>
    <property type="project" value="InterPro"/>
</dbReference>
<protein>
    <recommendedName>
        <fullName evidence="13">Osteoclast-stimulating factor 1</fullName>
    </recommendedName>
</protein>
<evidence type="ECO:0000259" key="20">
    <source>
        <dbReference type="PROSITE" id="PS51860"/>
    </source>
</evidence>
<evidence type="ECO:0000256" key="12">
    <source>
        <dbReference type="ARBA" id="ARBA00037432"/>
    </source>
</evidence>
<keyword evidence="22" id="KW-1185">Reference proteome</keyword>
<dbReference type="Pfam" id="PF00611">
    <property type="entry name" value="FCH"/>
    <property type="match status" value="1"/>
</dbReference>
<comment type="function">
    <text evidence="12">Induces bone resorption, acting probably through a signaling cascade which results in the secretion of factor(s) enhancing osteoclast formation and activity.</text>
</comment>
<name>A0A3B4V856_SERDU</name>
<dbReference type="PANTHER" id="PTHR23065:SF7">
    <property type="entry name" value="NOSTRIN, ISOFORM H"/>
    <property type="match status" value="1"/>
</dbReference>
<dbReference type="Pfam" id="PF00018">
    <property type="entry name" value="SH3_1"/>
    <property type="match status" value="1"/>
</dbReference>
<feature type="compositionally biased region" description="Polar residues" evidence="17">
    <location>
        <begin position="434"/>
        <end position="452"/>
    </location>
</feature>
<evidence type="ECO:0000313" key="22">
    <source>
        <dbReference type="Proteomes" id="UP000261420"/>
    </source>
</evidence>
<dbReference type="SUPFAM" id="SSF103657">
    <property type="entry name" value="BAR/IMD domain-like"/>
    <property type="match status" value="1"/>
</dbReference>
<dbReference type="InterPro" id="IPR036274">
    <property type="entry name" value="HR1_rpt_sf"/>
</dbReference>
<evidence type="ECO:0000256" key="2">
    <source>
        <dbReference type="ARBA" id="ARBA00004245"/>
    </source>
</evidence>
<dbReference type="SMART" id="SM00055">
    <property type="entry name" value="FCH"/>
    <property type="match status" value="1"/>
</dbReference>
<evidence type="ECO:0000256" key="15">
    <source>
        <dbReference type="PROSITE-ProRule" id="PRU01077"/>
    </source>
</evidence>
<keyword evidence="11" id="KW-0206">Cytoskeleton</keyword>
<evidence type="ECO:0000313" key="21">
    <source>
        <dbReference type="Ensembl" id="ENSSDUP00000026988.1"/>
    </source>
</evidence>
<accession>A0A3B4V856</accession>
<keyword evidence="7" id="KW-0254">Endocytosis</keyword>
<evidence type="ECO:0000256" key="3">
    <source>
        <dbReference type="ARBA" id="ARBA00022443"/>
    </source>
</evidence>
<dbReference type="GO" id="GO:0005737">
    <property type="term" value="C:cytoplasm"/>
    <property type="evidence" value="ECO:0007669"/>
    <property type="project" value="UniProtKB-SubCell"/>
</dbReference>
<dbReference type="InterPro" id="IPR031160">
    <property type="entry name" value="F_BAR_dom"/>
</dbReference>
<dbReference type="SUPFAM" id="SSF46585">
    <property type="entry name" value="HR1 repeat"/>
    <property type="match status" value="1"/>
</dbReference>
<dbReference type="GeneTree" id="ENSGT00510000048120"/>
<sequence length="549" mass="63490">MRDPISSCSYNLLYQNVKRFSKSGENFCKELMTVFQQRAELELTYAKGLQKLAGKLIRASKGMSNNSTYSAWCHVSDEMYSRADAHRSLGNAFQQEAILEIRQVLDEHNKRKRPLDSAIERTGKLVTANWSEQLKIKKKLVGLTREHEALFNFVENNKQICTEKEKQKMLNRLTKSAEMQARVDDEYFNINMEGHQMRLKWENTLKNCYQIIQELEKQRIELLCNILNRYNLHMSSFGQTLKHGQRQIQQLVQRVDVDKDIQILVEENRITAEDNKAEFLMADYFEEDSKSLMGKDRRREAIKLKLQRLEDSITKTKKDCEGIEKLMKMYSENPSFSNQKNLEETEQQLDESTLKLDLLEATHYKLSVSLFELEGKPRSSHRFSDSIVKWKDKDCEHSVVQLTRQVKLRRTPFRSRQSLRASIIYKGPAQLVTQQSVEPSPDASDQVTSTASTHEKEAVECDSTVNGALPHTGDDKGEELRSMGKCKALYNFTPEQDDELTLKEGDLLDIYTKEENGWWFGELNGQTGHFPSAYVEELPVFCSVKSSDA</sequence>
<dbReference type="GO" id="GO:0006897">
    <property type="term" value="P:endocytosis"/>
    <property type="evidence" value="ECO:0007669"/>
    <property type="project" value="UniProtKB-KW"/>
</dbReference>
<feature type="region of interest" description="Disordered" evidence="17">
    <location>
        <begin position="434"/>
        <end position="478"/>
    </location>
</feature>